<dbReference type="GO" id="GO:0004343">
    <property type="term" value="F:glucosamine 6-phosphate N-acetyltransferase activity"/>
    <property type="evidence" value="ECO:0007669"/>
    <property type="project" value="UniProtKB-UniRule"/>
</dbReference>
<feature type="domain" description="N-acetyltransferase" evidence="9">
    <location>
        <begin position="24"/>
        <end position="172"/>
    </location>
</feature>
<dbReference type="InterPro" id="IPR039143">
    <property type="entry name" value="GNPNAT1-like"/>
</dbReference>
<dbReference type="InParanoid" id="G8ZR31"/>
<dbReference type="EC" id="2.3.1.4" evidence="3 8"/>
<evidence type="ECO:0000256" key="2">
    <source>
        <dbReference type="ARBA" id="ARBA00006048"/>
    </source>
</evidence>
<dbReference type="UniPathway" id="UPA00113">
    <property type="reaction ID" value="UER00529"/>
</dbReference>
<comment type="pathway">
    <text evidence="1 8">Nucleotide-sugar biosynthesis; UDP-N-acetyl-alpha-D-glucosamine biosynthesis; N-acetyl-alpha-D-glucosamine 1-phosphate from alpha-D-glucosamine 6-phosphate (route I): step 1/2.</text>
</comment>
<evidence type="ECO:0000256" key="3">
    <source>
        <dbReference type="ARBA" id="ARBA00012703"/>
    </source>
</evidence>
<protein>
    <recommendedName>
        <fullName evidence="7 8">Glucosamine 6-phosphate N-acetyltransferase</fullName>
        <ecNumber evidence="3 8">2.3.1.4</ecNumber>
    </recommendedName>
</protein>
<keyword evidence="5 8" id="KW-0012">Acyltransferase</keyword>
<accession>G8ZR31</accession>
<dbReference type="GO" id="GO:0004059">
    <property type="term" value="F:aralkylamine N-acetyltransferase activity"/>
    <property type="evidence" value="ECO:0007669"/>
    <property type="project" value="EnsemblFungi"/>
</dbReference>
<dbReference type="FunFam" id="3.40.630.30:FF:000136">
    <property type="entry name" value="Glucosamine 6-phosphate N-acetyltransferase"/>
    <property type="match status" value="1"/>
</dbReference>
<dbReference type="GeneID" id="11500308"/>
<keyword evidence="4 8" id="KW-0808">Transferase</keyword>
<evidence type="ECO:0000256" key="1">
    <source>
        <dbReference type="ARBA" id="ARBA00004832"/>
    </source>
</evidence>
<dbReference type="STRING" id="1076872.G8ZR31"/>
<gene>
    <name evidence="10" type="primary">TDEL0C00840</name>
    <name evidence="10" type="ORF">TDEL_0C00840</name>
</gene>
<evidence type="ECO:0000313" key="10">
    <source>
        <dbReference type="EMBL" id="CCE90973.1"/>
    </source>
</evidence>
<dbReference type="PROSITE" id="PS51186">
    <property type="entry name" value="GNAT"/>
    <property type="match status" value="1"/>
</dbReference>
<dbReference type="GO" id="GO:0006048">
    <property type="term" value="P:UDP-N-acetylglucosamine biosynthetic process"/>
    <property type="evidence" value="ECO:0007669"/>
    <property type="project" value="UniProtKB-UniRule"/>
</dbReference>
<evidence type="ECO:0000256" key="4">
    <source>
        <dbReference type="ARBA" id="ARBA00022679"/>
    </source>
</evidence>
<organism evidence="10 11">
    <name type="scientific">Torulaspora delbrueckii</name>
    <name type="common">Yeast</name>
    <name type="synonym">Candida colliculosa</name>
    <dbReference type="NCBI Taxonomy" id="4950"/>
    <lineage>
        <taxon>Eukaryota</taxon>
        <taxon>Fungi</taxon>
        <taxon>Dikarya</taxon>
        <taxon>Ascomycota</taxon>
        <taxon>Saccharomycotina</taxon>
        <taxon>Saccharomycetes</taxon>
        <taxon>Saccharomycetales</taxon>
        <taxon>Saccharomycetaceae</taxon>
        <taxon>Torulaspora</taxon>
    </lineage>
</organism>
<evidence type="ECO:0000313" key="11">
    <source>
        <dbReference type="Proteomes" id="UP000005627"/>
    </source>
</evidence>
<keyword evidence="11" id="KW-1185">Reference proteome</keyword>
<dbReference type="PANTHER" id="PTHR13355:SF11">
    <property type="entry name" value="GLUCOSAMINE 6-PHOSPHATE N-ACETYLTRANSFERASE"/>
    <property type="match status" value="1"/>
</dbReference>
<evidence type="ECO:0000259" key="9">
    <source>
        <dbReference type="PROSITE" id="PS51186"/>
    </source>
</evidence>
<dbReference type="eggNOG" id="KOG3396">
    <property type="taxonomic scope" value="Eukaryota"/>
</dbReference>
<dbReference type="HOGENOM" id="CLU_072095_0_1_1"/>
<proteinExistence type="inferred from homology"/>
<sequence length="172" mass="19453">MTIKVQQWVILQLQPRQAKMVDGYSIRRIRKSDYEGVVETLKVLTVVGNLSRSEFEKIVEYWDSITVSETTKLYNPLVVVDDTTGAIAATGNVLIERKLIHEGALCGHIEDIAVSRDHQGRQLGRYLIEQLTALAVRAGCYKVILDCDPSNVAFYEKCQFTRAGVEMQFRTT</sequence>
<evidence type="ECO:0000256" key="8">
    <source>
        <dbReference type="RuleBase" id="RU365086"/>
    </source>
</evidence>
<dbReference type="Pfam" id="PF00583">
    <property type="entry name" value="Acetyltransf_1"/>
    <property type="match status" value="1"/>
</dbReference>
<comment type="catalytic activity">
    <reaction evidence="6 8">
        <text>D-glucosamine 6-phosphate + acetyl-CoA = N-acetyl-D-glucosamine 6-phosphate + CoA + H(+)</text>
        <dbReference type="Rhea" id="RHEA:10292"/>
        <dbReference type="ChEBI" id="CHEBI:15378"/>
        <dbReference type="ChEBI" id="CHEBI:57287"/>
        <dbReference type="ChEBI" id="CHEBI:57288"/>
        <dbReference type="ChEBI" id="CHEBI:57513"/>
        <dbReference type="ChEBI" id="CHEBI:58725"/>
        <dbReference type="EC" id="2.3.1.4"/>
    </reaction>
</comment>
<evidence type="ECO:0000256" key="7">
    <source>
        <dbReference type="ARBA" id="ARBA00069869"/>
    </source>
</evidence>
<dbReference type="AlphaFoldDB" id="G8ZR31"/>
<dbReference type="InterPro" id="IPR000182">
    <property type="entry name" value="GNAT_dom"/>
</dbReference>
<dbReference type="Proteomes" id="UP000005627">
    <property type="component" value="Chromosome 3"/>
</dbReference>
<dbReference type="FunCoup" id="G8ZR31">
    <property type="interactions" value="477"/>
</dbReference>
<dbReference type="KEGG" id="tdl:TDEL_0C00840"/>
<dbReference type="RefSeq" id="XP_003680184.1">
    <property type="nucleotide sequence ID" value="XM_003680136.1"/>
</dbReference>
<dbReference type="EMBL" id="HE616744">
    <property type="protein sequence ID" value="CCE90973.1"/>
    <property type="molecule type" value="Genomic_DNA"/>
</dbReference>
<evidence type="ECO:0000256" key="5">
    <source>
        <dbReference type="ARBA" id="ARBA00023315"/>
    </source>
</evidence>
<reference evidence="10 11" key="1">
    <citation type="journal article" date="2011" name="Proc. Natl. Acad. Sci. U.S.A.">
        <title>Evolutionary erosion of yeast sex chromosomes by mating-type switching accidents.</title>
        <authorList>
            <person name="Gordon J.L."/>
            <person name="Armisen D."/>
            <person name="Proux-Wera E."/>
            <person name="Oheigeartaigh S.S."/>
            <person name="Byrne K.P."/>
            <person name="Wolfe K.H."/>
        </authorList>
    </citation>
    <scope>NUCLEOTIDE SEQUENCE [LARGE SCALE GENOMIC DNA]</scope>
    <source>
        <strain evidence="11">ATCC 10662 / CBS 1146 / NBRC 0425 / NCYC 2629 / NRRL Y-866</strain>
    </source>
</reference>
<dbReference type="InterPro" id="IPR016181">
    <property type="entry name" value="Acyl_CoA_acyltransferase"/>
</dbReference>
<evidence type="ECO:0000256" key="6">
    <source>
        <dbReference type="ARBA" id="ARBA00048964"/>
    </source>
</evidence>
<name>G8ZR31_TORDE</name>
<comment type="similarity">
    <text evidence="2 8">Belongs to the acetyltransferase family. GNA1 subfamily.</text>
</comment>
<dbReference type="Gene3D" id="3.40.630.30">
    <property type="match status" value="1"/>
</dbReference>
<dbReference type="PANTHER" id="PTHR13355">
    <property type="entry name" value="GLUCOSAMINE 6-PHOSPHATE N-ACETYLTRANSFERASE"/>
    <property type="match status" value="1"/>
</dbReference>
<dbReference type="CDD" id="cd04301">
    <property type="entry name" value="NAT_SF"/>
    <property type="match status" value="1"/>
</dbReference>
<dbReference type="SUPFAM" id="SSF55729">
    <property type="entry name" value="Acyl-CoA N-acyltransferases (Nat)"/>
    <property type="match status" value="1"/>
</dbReference>
<dbReference type="OrthoDB" id="10039976at2759"/>